<evidence type="ECO:0000256" key="3">
    <source>
        <dbReference type="ARBA" id="ARBA00023599"/>
    </source>
</evidence>
<dbReference type="PANTHER" id="PTHR12997:SF2">
    <property type="entry name" value="INOSITOL POLYPHOSPHATE-5-PHOSPHATASE A"/>
    <property type="match status" value="1"/>
</dbReference>
<evidence type="ECO:0000256" key="2">
    <source>
        <dbReference type="ARBA" id="ARBA00022801"/>
    </source>
</evidence>
<evidence type="ECO:0000313" key="6">
    <source>
        <dbReference type="Proteomes" id="UP000276133"/>
    </source>
</evidence>
<organism evidence="5 6">
    <name type="scientific">Brachionus plicatilis</name>
    <name type="common">Marine rotifer</name>
    <name type="synonym">Brachionus muelleri</name>
    <dbReference type="NCBI Taxonomy" id="10195"/>
    <lineage>
        <taxon>Eukaryota</taxon>
        <taxon>Metazoa</taxon>
        <taxon>Spiralia</taxon>
        <taxon>Gnathifera</taxon>
        <taxon>Rotifera</taxon>
        <taxon>Eurotatoria</taxon>
        <taxon>Monogononta</taxon>
        <taxon>Pseudotrocha</taxon>
        <taxon>Ploima</taxon>
        <taxon>Brachionidae</taxon>
        <taxon>Brachionus</taxon>
    </lineage>
</organism>
<keyword evidence="2" id="KW-0378">Hydrolase</keyword>
<evidence type="ECO:0000256" key="1">
    <source>
        <dbReference type="ARBA" id="ARBA00012997"/>
    </source>
</evidence>
<evidence type="ECO:0000313" key="5">
    <source>
        <dbReference type="EMBL" id="RNA27849.1"/>
    </source>
</evidence>
<dbReference type="STRING" id="10195.A0A3M7RWM9"/>
<dbReference type="InterPro" id="IPR000300">
    <property type="entry name" value="IPPc"/>
</dbReference>
<dbReference type="SMART" id="SM00128">
    <property type="entry name" value="IPPc"/>
    <property type="match status" value="1"/>
</dbReference>
<dbReference type="Pfam" id="PF22669">
    <property type="entry name" value="Exo_endo_phos2"/>
    <property type="match status" value="1"/>
</dbReference>
<dbReference type="AlphaFoldDB" id="A0A3M7RWM9"/>
<dbReference type="EC" id="3.1.3.56" evidence="1"/>
<dbReference type="OrthoDB" id="5780965at2759"/>
<dbReference type="GO" id="GO:0004445">
    <property type="term" value="F:inositol-polyphosphate 5-phosphatase activity"/>
    <property type="evidence" value="ECO:0007669"/>
    <property type="project" value="UniProtKB-EC"/>
</dbReference>
<dbReference type="InterPro" id="IPR039737">
    <property type="entry name" value="INPP5A"/>
</dbReference>
<dbReference type="GO" id="GO:0046856">
    <property type="term" value="P:phosphatidylinositol dephosphorylation"/>
    <property type="evidence" value="ECO:0007669"/>
    <property type="project" value="InterPro"/>
</dbReference>
<name>A0A3M7RWM9_BRAPC</name>
<keyword evidence="6" id="KW-1185">Reference proteome</keyword>
<comment type="caution">
    <text evidence="5">The sequence shown here is derived from an EMBL/GenBank/DDBJ whole genome shotgun (WGS) entry which is preliminary data.</text>
</comment>
<protein>
    <recommendedName>
        <fullName evidence="1">inositol-polyphosphate 5-phosphatase</fullName>
        <ecNumber evidence="1">3.1.3.56</ecNumber>
    </recommendedName>
</protein>
<feature type="domain" description="Inositol polyphosphate-related phosphatase" evidence="4">
    <location>
        <begin position="8"/>
        <end position="401"/>
    </location>
</feature>
<reference evidence="5 6" key="1">
    <citation type="journal article" date="2018" name="Sci. Rep.">
        <title>Genomic signatures of local adaptation to the degree of environmental predictability in rotifers.</title>
        <authorList>
            <person name="Franch-Gras L."/>
            <person name="Hahn C."/>
            <person name="Garcia-Roger E.M."/>
            <person name="Carmona M.J."/>
            <person name="Serra M."/>
            <person name="Gomez A."/>
        </authorList>
    </citation>
    <scope>NUCLEOTIDE SEQUENCE [LARGE SCALE GENOMIC DNA]</scope>
    <source>
        <strain evidence="5">HYR1</strain>
    </source>
</reference>
<dbReference type="Proteomes" id="UP000276133">
    <property type="component" value="Unassembled WGS sequence"/>
</dbReference>
<dbReference type="SUPFAM" id="SSF56219">
    <property type="entry name" value="DNase I-like"/>
    <property type="match status" value="1"/>
</dbReference>
<proteinExistence type="inferred from homology"/>
<sequence>MNSKHSELSSKVLLVTANVGTIFENLDVLLEPWLNEFTNKISVLEPEFIALHMQEIGGKNYKTSMQSVDPFFKKFLSNEIIQQYNKYLIVIDSDFTDDKNFTSLCNVYLIHNNLKDEEVQLYNFSEKYYFNYTSRQIFSGNLNGNHLIFKERFMKHFFTDFQWSRKGFVQTKWKIRNQDIDLVNIHLFHDPSNLVAMKTTPSLYSSNRKRALEYSIKKIKEKNLNGSEQVMFAIFGDFNFRLDLAALVDDFSNKQNLIEFKDNNDKLIKVICKASDDKDVFTIEEKKFKWHYESTIQDVKKDLLKYDIELSLFEEGLYEVERDFPPSYPFMEEFEQPDKYMESRCPAWCDRIIMNKDFMKSIERSSECLEYGMIGENTCMGDHKPIYLFFKLFEQKAHVIDKADPKYSNIIINNINTLAYPLNYTYLNNKLFNFNDLMADFHDNALFNNISLIKHKEQFSKYAQYLIQNLDLVPKPKCPSPKIINLNFWLKSTIEIILQLDCVNAFNCETCALSGLDEKNCDNLEKFVSEKNFFSIFFLNTLNGNFYKFDHLMAYLQNTISELTKSIKTEGKDLVDNLDFFDQSSKSLTTLRTVQRFLTLSCTHKLLKITLYKHTTFKKLLLFNQCHSSYKTNKNIHLKLDDRFLKNSNRYENVNNNDESCIDFNNPK</sequence>
<dbReference type="EMBL" id="REGN01002483">
    <property type="protein sequence ID" value="RNA27849.1"/>
    <property type="molecule type" value="Genomic_DNA"/>
</dbReference>
<dbReference type="Gene3D" id="3.60.10.10">
    <property type="entry name" value="Endonuclease/exonuclease/phosphatase"/>
    <property type="match status" value="1"/>
</dbReference>
<dbReference type="PANTHER" id="PTHR12997">
    <property type="entry name" value="TYPE I INOSITOL-1,4,5-TRISPHOSPHATE 5-PHOSPHATASE"/>
    <property type="match status" value="1"/>
</dbReference>
<evidence type="ECO:0000259" key="4">
    <source>
        <dbReference type="SMART" id="SM00128"/>
    </source>
</evidence>
<gene>
    <name evidence="5" type="ORF">BpHYR1_043804</name>
</gene>
<dbReference type="InterPro" id="IPR036691">
    <property type="entry name" value="Endo/exonu/phosph_ase_sf"/>
</dbReference>
<comment type="similarity">
    <text evidence="3">Belongs to the inositol 1,4,5-trisphosphate 5-phosphatase type I family.</text>
</comment>
<accession>A0A3M7RWM9</accession>